<reference evidence="9" key="1">
    <citation type="journal article" date="2020" name="Stud. Mycol.">
        <title>101 Dothideomycetes genomes: a test case for predicting lifestyles and emergence of pathogens.</title>
        <authorList>
            <person name="Haridas S."/>
            <person name="Albert R."/>
            <person name="Binder M."/>
            <person name="Bloem J."/>
            <person name="Labutti K."/>
            <person name="Salamov A."/>
            <person name="Andreopoulos B."/>
            <person name="Baker S."/>
            <person name="Barry K."/>
            <person name="Bills G."/>
            <person name="Bluhm B."/>
            <person name="Cannon C."/>
            <person name="Castanera R."/>
            <person name="Culley D."/>
            <person name="Daum C."/>
            <person name="Ezra D."/>
            <person name="Gonzalez J."/>
            <person name="Henrissat B."/>
            <person name="Kuo A."/>
            <person name="Liang C."/>
            <person name="Lipzen A."/>
            <person name="Lutzoni F."/>
            <person name="Magnuson J."/>
            <person name="Mondo S."/>
            <person name="Nolan M."/>
            <person name="Ohm R."/>
            <person name="Pangilinan J."/>
            <person name="Park H.-J."/>
            <person name="Ramirez L."/>
            <person name="Alfaro M."/>
            <person name="Sun H."/>
            <person name="Tritt A."/>
            <person name="Yoshinaga Y."/>
            <person name="Zwiers L.-H."/>
            <person name="Turgeon B."/>
            <person name="Goodwin S."/>
            <person name="Spatafora J."/>
            <person name="Crous P."/>
            <person name="Grigoriev I."/>
        </authorList>
    </citation>
    <scope>NUCLEOTIDE SEQUENCE</scope>
    <source>
        <strain evidence="9">CBS 107.79</strain>
    </source>
</reference>
<gene>
    <name evidence="9" type="ORF">BU23DRAFT_530988</name>
</gene>
<feature type="transmembrane region" description="Helical" evidence="7">
    <location>
        <begin position="163"/>
        <end position="188"/>
    </location>
</feature>
<comment type="similarity">
    <text evidence="5">Belongs to the SAT4 family.</text>
</comment>
<dbReference type="InterPro" id="IPR052337">
    <property type="entry name" value="SAT4-like"/>
</dbReference>
<proteinExistence type="inferred from homology"/>
<keyword evidence="2 7" id="KW-0812">Transmembrane</keyword>
<dbReference type="OrthoDB" id="444631at2759"/>
<dbReference type="AlphaFoldDB" id="A0A6A5VE94"/>
<evidence type="ECO:0000256" key="6">
    <source>
        <dbReference type="SAM" id="MobiDB-lite"/>
    </source>
</evidence>
<feature type="region of interest" description="Disordered" evidence="6">
    <location>
        <begin position="332"/>
        <end position="367"/>
    </location>
</feature>
<feature type="transmembrane region" description="Helical" evidence="7">
    <location>
        <begin position="12"/>
        <end position="31"/>
    </location>
</feature>
<dbReference type="EMBL" id="ML976673">
    <property type="protein sequence ID" value="KAF1974689.1"/>
    <property type="molecule type" value="Genomic_DNA"/>
</dbReference>
<dbReference type="InterPro" id="IPR049326">
    <property type="entry name" value="Rhodopsin_dom_fungi"/>
</dbReference>
<evidence type="ECO:0000259" key="8">
    <source>
        <dbReference type="Pfam" id="PF20684"/>
    </source>
</evidence>
<evidence type="ECO:0000256" key="4">
    <source>
        <dbReference type="ARBA" id="ARBA00023136"/>
    </source>
</evidence>
<feature type="compositionally biased region" description="Polar residues" evidence="6">
    <location>
        <begin position="353"/>
        <end position="367"/>
    </location>
</feature>
<evidence type="ECO:0000256" key="7">
    <source>
        <dbReference type="SAM" id="Phobius"/>
    </source>
</evidence>
<keyword evidence="4 7" id="KW-0472">Membrane</keyword>
<protein>
    <recommendedName>
        <fullName evidence="8">Rhodopsin domain-containing protein</fullName>
    </recommendedName>
</protein>
<feature type="domain" description="Rhodopsin" evidence="8">
    <location>
        <begin position="27"/>
        <end position="264"/>
    </location>
</feature>
<dbReference type="PANTHER" id="PTHR33048">
    <property type="entry name" value="PTH11-LIKE INTEGRAL MEMBRANE PROTEIN (AFU_ORTHOLOGUE AFUA_5G11245)"/>
    <property type="match status" value="1"/>
</dbReference>
<evidence type="ECO:0000313" key="9">
    <source>
        <dbReference type="EMBL" id="KAF1974689.1"/>
    </source>
</evidence>
<evidence type="ECO:0000256" key="2">
    <source>
        <dbReference type="ARBA" id="ARBA00022692"/>
    </source>
</evidence>
<dbReference type="PANTHER" id="PTHR33048:SF132">
    <property type="entry name" value="MEMBRANE PROTEIN, PUTATIVE (AFU_ORTHOLOGUE AFUA_6G07820)-RELATED"/>
    <property type="match status" value="1"/>
</dbReference>
<feature type="transmembrane region" description="Helical" evidence="7">
    <location>
        <begin position="88"/>
        <end position="108"/>
    </location>
</feature>
<comment type="subcellular location">
    <subcellularLocation>
        <location evidence="1">Membrane</location>
        <topology evidence="1">Multi-pass membrane protein</topology>
    </subcellularLocation>
</comment>
<dbReference type="Pfam" id="PF20684">
    <property type="entry name" value="Fung_rhodopsin"/>
    <property type="match status" value="1"/>
</dbReference>
<evidence type="ECO:0000313" key="10">
    <source>
        <dbReference type="Proteomes" id="UP000800036"/>
    </source>
</evidence>
<feature type="transmembrane region" description="Helical" evidence="7">
    <location>
        <begin position="200"/>
        <end position="219"/>
    </location>
</feature>
<evidence type="ECO:0000256" key="1">
    <source>
        <dbReference type="ARBA" id="ARBA00004141"/>
    </source>
</evidence>
<keyword evidence="3 7" id="KW-1133">Transmembrane helix</keyword>
<evidence type="ECO:0000256" key="3">
    <source>
        <dbReference type="ARBA" id="ARBA00022989"/>
    </source>
</evidence>
<feature type="transmembrane region" description="Helical" evidence="7">
    <location>
        <begin position="43"/>
        <end position="68"/>
    </location>
</feature>
<sequence>MAPNARGEQSITVSAVFTVFAFLFVMLRMYTRLFMVRAIGVEDYCIVASMIFSIGFTTCIGVQVRYGLGKHHTDLTDSGELIKMMKAFYVSIIAYNLSLSFTKVSILLQYRRVFTKPKFVMAVWITFAIVIVYSVWAALGSVFQCLPISAFWTQDHSKCIDQFVAWFFNASANIVSDLVIIILPMPVIRDLNLRRRQKNLLMGVFAVGGFVCVVSIIRLHSLVGISNSKDPTWDNAPAASWSSVEVNVAIVCSSLPCIRPLLSRWLPQLFTSKYKSTPRSIPFERSTYGRHTDIGVALSELRKNSPSRSSDLDSPTDAIKVVTEVSVNIDSVNSKEGNDSLRMQNAFERESSTESLVQSPRSAVRST</sequence>
<organism evidence="9 10">
    <name type="scientific">Bimuria novae-zelandiae CBS 107.79</name>
    <dbReference type="NCBI Taxonomy" id="1447943"/>
    <lineage>
        <taxon>Eukaryota</taxon>
        <taxon>Fungi</taxon>
        <taxon>Dikarya</taxon>
        <taxon>Ascomycota</taxon>
        <taxon>Pezizomycotina</taxon>
        <taxon>Dothideomycetes</taxon>
        <taxon>Pleosporomycetidae</taxon>
        <taxon>Pleosporales</taxon>
        <taxon>Massarineae</taxon>
        <taxon>Didymosphaeriaceae</taxon>
        <taxon>Bimuria</taxon>
    </lineage>
</organism>
<name>A0A6A5VE94_9PLEO</name>
<evidence type="ECO:0000256" key="5">
    <source>
        <dbReference type="ARBA" id="ARBA00038359"/>
    </source>
</evidence>
<feature type="transmembrane region" description="Helical" evidence="7">
    <location>
        <begin position="120"/>
        <end position="143"/>
    </location>
</feature>
<dbReference type="GO" id="GO:0016020">
    <property type="term" value="C:membrane"/>
    <property type="evidence" value="ECO:0007669"/>
    <property type="project" value="UniProtKB-SubCell"/>
</dbReference>
<accession>A0A6A5VE94</accession>
<keyword evidence="10" id="KW-1185">Reference proteome</keyword>
<dbReference type="Proteomes" id="UP000800036">
    <property type="component" value="Unassembled WGS sequence"/>
</dbReference>